<dbReference type="Pfam" id="PF02537">
    <property type="entry name" value="CRCB"/>
    <property type="match status" value="1"/>
</dbReference>
<feature type="transmembrane region" description="Helical" evidence="8">
    <location>
        <begin position="113"/>
        <end position="132"/>
    </location>
</feature>
<evidence type="ECO:0000256" key="7">
    <source>
        <dbReference type="ARBA" id="ARBA00035585"/>
    </source>
</evidence>
<keyword evidence="4 8" id="KW-1133">Transmembrane helix</keyword>
<comment type="similarity">
    <text evidence="6 8">Belongs to the fluoride channel Fluc/FEX (TC 1.A.43) family.</text>
</comment>
<evidence type="ECO:0000313" key="9">
    <source>
        <dbReference type="EMBL" id="WNY29276.1"/>
    </source>
</evidence>
<gene>
    <name evidence="9" type="primary">crcB_1</name>
    <name evidence="8" type="synonym">crcB</name>
    <name evidence="8" type="synonym">fluC</name>
    <name evidence="9" type="ORF">MmiEs2_15020</name>
</gene>
<comment type="subcellular location">
    <subcellularLocation>
        <location evidence="1 8">Cell membrane</location>
        <topology evidence="1 8">Multi-pass membrane protein</topology>
    </subcellularLocation>
</comment>
<comment type="activity regulation">
    <text evidence="8">Na(+) is not transported, but it plays an essential structural role and its presence is essential for fluoride channel function.</text>
</comment>
<dbReference type="EMBL" id="CP131062">
    <property type="protein sequence ID" value="WNY29276.1"/>
    <property type="molecule type" value="Genomic_DNA"/>
</dbReference>
<accession>A0AA96VBA9</accession>
<keyword evidence="3 8" id="KW-0812">Transmembrane</keyword>
<reference evidence="9 10" key="1">
    <citation type="submission" date="2023-07" db="EMBL/GenBank/DDBJ databases">
        <title>Closed genome sequence of Methanimicrococcus sp. Es2.</title>
        <authorList>
            <person name="Protasov E."/>
            <person name="Platt K."/>
            <person name="Reeh H."/>
            <person name="Poehlein A."/>
            <person name="Daniel R."/>
            <person name="Brune A."/>
        </authorList>
    </citation>
    <scope>NUCLEOTIDE SEQUENCE [LARGE SCALE GENOMIC DNA]</scope>
    <source>
        <strain evidence="9 10">Es2</strain>
    </source>
</reference>
<dbReference type="AlphaFoldDB" id="A0AA96VBA9"/>
<dbReference type="RefSeq" id="WP_316559261.1">
    <property type="nucleotide sequence ID" value="NZ_CP131062.1"/>
</dbReference>
<dbReference type="KEGG" id="mees:MmiEs2_15020"/>
<dbReference type="PANTHER" id="PTHR28259:SF1">
    <property type="entry name" value="FLUORIDE EXPORT PROTEIN 1-RELATED"/>
    <property type="match status" value="1"/>
</dbReference>
<keyword evidence="8" id="KW-0407">Ion channel</keyword>
<dbReference type="PANTHER" id="PTHR28259">
    <property type="entry name" value="FLUORIDE EXPORT PROTEIN 1-RELATED"/>
    <property type="match status" value="1"/>
</dbReference>
<feature type="binding site" evidence="8">
    <location>
        <position position="88"/>
    </location>
    <ligand>
        <name>Na(+)</name>
        <dbReference type="ChEBI" id="CHEBI:29101"/>
        <note>structural</note>
    </ligand>
</feature>
<keyword evidence="8" id="KW-0915">Sodium</keyword>
<name>A0AA96VBA9_9EURY</name>
<dbReference type="GO" id="GO:0046872">
    <property type="term" value="F:metal ion binding"/>
    <property type="evidence" value="ECO:0007669"/>
    <property type="project" value="UniProtKB-KW"/>
</dbReference>
<evidence type="ECO:0000256" key="1">
    <source>
        <dbReference type="ARBA" id="ARBA00004651"/>
    </source>
</evidence>
<keyword evidence="8" id="KW-0813">Transport</keyword>
<comment type="catalytic activity">
    <reaction evidence="7">
        <text>fluoride(in) = fluoride(out)</text>
        <dbReference type="Rhea" id="RHEA:76159"/>
        <dbReference type="ChEBI" id="CHEBI:17051"/>
    </reaction>
    <physiologicalReaction direction="left-to-right" evidence="7">
        <dbReference type="Rhea" id="RHEA:76160"/>
    </physiologicalReaction>
</comment>
<sequence length="133" mass="14763">MSAEMLVCLLFAGIGGACGAFLRYVLLGTAEKYTKFPAGVLIANTIGTFLLAFSTFYIAKESSTWDTAFEHIERMTFFFNTGVFGSLTTFSTFSYNNLIYLEQKKYLPLTANIFLNIIFCTAAVFTALLLVYS</sequence>
<feature type="transmembrane region" description="Helical" evidence="8">
    <location>
        <begin position="6"/>
        <end position="26"/>
    </location>
</feature>
<feature type="transmembrane region" description="Helical" evidence="8">
    <location>
        <begin position="78"/>
        <end position="101"/>
    </location>
</feature>
<keyword evidence="2 8" id="KW-1003">Cell membrane</keyword>
<evidence type="ECO:0000256" key="4">
    <source>
        <dbReference type="ARBA" id="ARBA00022989"/>
    </source>
</evidence>
<dbReference type="GO" id="GO:0140114">
    <property type="term" value="P:cellular detoxification of fluoride"/>
    <property type="evidence" value="ECO:0007669"/>
    <property type="project" value="UniProtKB-UniRule"/>
</dbReference>
<dbReference type="GO" id="GO:0005886">
    <property type="term" value="C:plasma membrane"/>
    <property type="evidence" value="ECO:0007669"/>
    <property type="project" value="UniProtKB-SubCell"/>
</dbReference>
<evidence type="ECO:0000256" key="3">
    <source>
        <dbReference type="ARBA" id="ARBA00022692"/>
    </source>
</evidence>
<dbReference type="Proteomes" id="UP001302662">
    <property type="component" value="Chromosome"/>
</dbReference>
<dbReference type="GeneID" id="85197968"/>
<evidence type="ECO:0000256" key="6">
    <source>
        <dbReference type="ARBA" id="ARBA00035120"/>
    </source>
</evidence>
<evidence type="ECO:0000256" key="8">
    <source>
        <dbReference type="HAMAP-Rule" id="MF_00454"/>
    </source>
</evidence>
<dbReference type="GO" id="GO:0062054">
    <property type="term" value="F:fluoride channel activity"/>
    <property type="evidence" value="ECO:0007669"/>
    <property type="project" value="UniProtKB-UniRule"/>
</dbReference>
<comment type="function">
    <text evidence="8">Fluoride-specific ion channel. Important for reducing fluoride concentration in the cell, thus reducing its toxicity.</text>
</comment>
<evidence type="ECO:0000313" key="10">
    <source>
        <dbReference type="Proteomes" id="UP001302662"/>
    </source>
</evidence>
<dbReference type="HAMAP" id="MF_00454">
    <property type="entry name" value="FluC"/>
    <property type="match status" value="1"/>
</dbReference>
<keyword evidence="8" id="KW-0406">Ion transport</keyword>
<keyword evidence="10" id="KW-1185">Reference proteome</keyword>
<evidence type="ECO:0000256" key="2">
    <source>
        <dbReference type="ARBA" id="ARBA00022475"/>
    </source>
</evidence>
<evidence type="ECO:0000256" key="5">
    <source>
        <dbReference type="ARBA" id="ARBA00023136"/>
    </source>
</evidence>
<keyword evidence="5 8" id="KW-0472">Membrane</keyword>
<organism evidence="9 10">
    <name type="scientific">Methanimicrococcus stummii</name>
    <dbReference type="NCBI Taxonomy" id="3028294"/>
    <lineage>
        <taxon>Archaea</taxon>
        <taxon>Methanobacteriati</taxon>
        <taxon>Methanobacteriota</taxon>
        <taxon>Stenosarchaea group</taxon>
        <taxon>Methanomicrobia</taxon>
        <taxon>Methanosarcinales</taxon>
        <taxon>Methanosarcinaceae</taxon>
        <taxon>Methanimicrococcus</taxon>
    </lineage>
</organism>
<dbReference type="InterPro" id="IPR003691">
    <property type="entry name" value="FluC"/>
</dbReference>
<proteinExistence type="inferred from homology"/>
<feature type="binding site" evidence="8">
    <location>
        <position position="85"/>
    </location>
    <ligand>
        <name>Na(+)</name>
        <dbReference type="ChEBI" id="CHEBI:29101"/>
        <note>structural</note>
    </ligand>
</feature>
<keyword evidence="8" id="KW-0479">Metal-binding</keyword>
<feature type="transmembrane region" description="Helical" evidence="8">
    <location>
        <begin position="38"/>
        <end position="58"/>
    </location>
</feature>
<protein>
    <recommendedName>
        <fullName evidence="8">Fluoride-specific ion channel FluC</fullName>
    </recommendedName>
</protein>